<reference evidence="2 3" key="1">
    <citation type="submission" date="2018-09" db="EMBL/GenBank/DDBJ databases">
        <title>A high-quality reference genome of wild soybean provides a powerful tool to mine soybean genomes.</title>
        <authorList>
            <person name="Xie M."/>
            <person name="Chung C.Y.L."/>
            <person name="Li M.-W."/>
            <person name="Wong F.-L."/>
            <person name="Chan T.-F."/>
            <person name="Lam H.-M."/>
        </authorList>
    </citation>
    <scope>NUCLEOTIDE SEQUENCE [LARGE SCALE GENOMIC DNA]</scope>
    <source>
        <strain evidence="3">cv. W05</strain>
        <tissue evidence="2">Hypocotyl of etiolated seedlings</tissue>
    </source>
</reference>
<evidence type="ECO:0008006" key="4">
    <source>
        <dbReference type="Google" id="ProtNLM"/>
    </source>
</evidence>
<proteinExistence type="predicted"/>
<dbReference type="AlphaFoldDB" id="A0A445H501"/>
<feature type="region of interest" description="Disordered" evidence="1">
    <location>
        <begin position="148"/>
        <end position="178"/>
    </location>
</feature>
<dbReference type="Proteomes" id="UP000289340">
    <property type="component" value="Chromosome 14"/>
</dbReference>
<evidence type="ECO:0000313" key="3">
    <source>
        <dbReference type="Proteomes" id="UP000289340"/>
    </source>
</evidence>
<gene>
    <name evidence="2" type="ORF">D0Y65_038445</name>
</gene>
<accession>A0A445H501</accession>
<comment type="caution">
    <text evidence="2">The sequence shown here is derived from an EMBL/GenBank/DDBJ whole genome shotgun (WGS) entry which is preliminary data.</text>
</comment>
<sequence>MVAYYEKLMASWDDLANYEQLSICTCKGCMCGVAAKLEKHREEEQGHILFMGLDDGLYGMICSNLLATNPMSYLNNMNSILVQEERLQTITRSKEERTKVMALTAQTSARMKGHENKNKYVCTNCNKSGHDEANCLLLIGYPKWWGDRPRNDDKAGGQGRGQNRTKGTGSNSEHAQKGPIHAHVVQNLGSNISGDMENFGMTGLSKEHM</sequence>
<evidence type="ECO:0000313" key="2">
    <source>
        <dbReference type="EMBL" id="RZB68675.1"/>
    </source>
</evidence>
<feature type="compositionally biased region" description="Polar residues" evidence="1">
    <location>
        <begin position="161"/>
        <end position="173"/>
    </location>
</feature>
<organism evidence="2 3">
    <name type="scientific">Glycine soja</name>
    <name type="common">Wild soybean</name>
    <dbReference type="NCBI Taxonomy" id="3848"/>
    <lineage>
        <taxon>Eukaryota</taxon>
        <taxon>Viridiplantae</taxon>
        <taxon>Streptophyta</taxon>
        <taxon>Embryophyta</taxon>
        <taxon>Tracheophyta</taxon>
        <taxon>Spermatophyta</taxon>
        <taxon>Magnoliopsida</taxon>
        <taxon>eudicotyledons</taxon>
        <taxon>Gunneridae</taxon>
        <taxon>Pentapetalae</taxon>
        <taxon>rosids</taxon>
        <taxon>fabids</taxon>
        <taxon>Fabales</taxon>
        <taxon>Fabaceae</taxon>
        <taxon>Papilionoideae</taxon>
        <taxon>50 kb inversion clade</taxon>
        <taxon>NPAAA clade</taxon>
        <taxon>indigoferoid/millettioid clade</taxon>
        <taxon>Phaseoleae</taxon>
        <taxon>Glycine</taxon>
        <taxon>Glycine subgen. Soja</taxon>
    </lineage>
</organism>
<keyword evidence="3" id="KW-1185">Reference proteome</keyword>
<protein>
    <recommendedName>
        <fullName evidence="4">CCHC-type domain-containing protein</fullName>
    </recommendedName>
</protein>
<name>A0A445H501_GLYSO</name>
<dbReference type="PANTHER" id="PTHR34222:SF28">
    <property type="entry name" value="CCHC-TYPE DOMAIN-CONTAINING PROTEIN"/>
    <property type="match status" value="1"/>
</dbReference>
<dbReference type="EMBL" id="QZWG01000014">
    <property type="protein sequence ID" value="RZB68675.1"/>
    <property type="molecule type" value="Genomic_DNA"/>
</dbReference>
<dbReference type="PANTHER" id="PTHR34222">
    <property type="entry name" value="GAG_PRE-INTEGRS DOMAIN-CONTAINING PROTEIN"/>
    <property type="match status" value="1"/>
</dbReference>
<evidence type="ECO:0000256" key="1">
    <source>
        <dbReference type="SAM" id="MobiDB-lite"/>
    </source>
</evidence>